<evidence type="ECO:0000313" key="4">
    <source>
        <dbReference type="EMBL" id="CAE0260925.1"/>
    </source>
</evidence>
<proteinExistence type="predicted"/>
<dbReference type="InterPro" id="IPR001611">
    <property type="entry name" value="Leu-rich_rpt"/>
</dbReference>
<dbReference type="GO" id="GO:0005737">
    <property type="term" value="C:cytoplasm"/>
    <property type="evidence" value="ECO:0007669"/>
    <property type="project" value="TreeGrafter"/>
</dbReference>
<reference evidence="4" key="1">
    <citation type="submission" date="2021-01" db="EMBL/GenBank/DDBJ databases">
        <authorList>
            <person name="Corre E."/>
            <person name="Pelletier E."/>
            <person name="Niang G."/>
            <person name="Scheremetjew M."/>
            <person name="Finn R."/>
            <person name="Kale V."/>
            <person name="Holt S."/>
            <person name="Cochrane G."/>
            <person name="Meng A."/>
            <person name="Brown T."/>
            <person name="Cohen L."/>
        </authorList>
    </citation>
    <scope>NUCLEOTIDE SEQUENCE</scope>
    <source>
        <strain evidence="4">NIES-2562</strain>
    </source>
</reference>
<evidence type="ECO:0000256" key="1">
    <source>
        <dbReference type="ARBA" id="ARBA00022614"/>
    </source>
</evidence>
<evidence type="ECO:0000256" key="2">
    <source>
        <dbReference type="ARBA" id="ARBA00022737"/>
    </source>
</evidence>
<keyword evidence="2" id="KW-0677">Repeat</keyword>
<protein>
    <recommendedName>
        <fullName evidence="3">Disease resistance R13L4/SHOC-2-like LRR domain-containing protein</fullName>
    </recommendedName>
</protein>
<dbReference type="EMBL" id="HBIB01035805">
    <property type="protein sequence ID" value="CAE0260925.1"/>
    <property type="molecule type" value="Transcribed_RNA"/>
</dbReference>
<feature type="domain" description="Disease resistance R13L4/SHOC-2-like LRR" evidence="3">
    <location>
        <begin position="15"/>
        <end position="84"/>
    </location>
</feature>
<sequence length="610" mass="68831">MKAEAVKAESSSVMDLRNSHLRVIPREITSLPLLRILDVSQNYLKAIPPVIVKLDKLEELRADDNRLTKLPDEIGQLSLLTRLSVERNLISELPDTISQLVYIQEIRLSHNVLKEVPWQWAMLSRSLEELTLEANPDLVLPPMVIVERGTRDVLRYLEKVRGAHTRQALDLAKLQLRSVPEHVFDLVSLLSLNLDNNELHYLPTRMLSLPSLRNLSLRNNHLNILPLGLWRLPLKRLRLEGNPIKFPPQDVLAADISVLLRFVKAMETCATDNSLDLSMMGLTSLPLEVTEMTSLVALNLHHNHLHDLPPAIGQLKRLKYLNVDGNRIEDSVPEEVMERFDKNSPAPLLRYFRAIHAATASYPFTLDLSSFQLRTISTQINALDSLVVINLDNNEITSIPPSLFRHQKDTLREFSIRNNRVRVLPTSLSMCAKLEKIEVEGNPIESPPLVVALSKPALCLEYLRRIEAVSRHGRLVLNGLPFIGIPPEMVGNNQLSSISITEAQLYGDRSKLGRPRPLHAPQIAPSVEVVCDERESEGEGKGVRLPMSRKEVLSMVIGPDLETFKHVGELEVVLKRGEEEERVICLPAGDTLAAMRTRAKEEKIVFLSYQ</sequence>
<dbReference type="SUPFAM" id="SSF52047">
    <property type="entry name" value="RNI-like"/>
    <property type="match status" value="1"/>
</dbReference>
<dbReference type="PROSITE" id="PS51450">
    <property type="entry name" value="LRR"/>
    <property type="match status" value="2"/>
</dbReference>
<gene>
    <name evidence="4" type="ORF">PBIL07802_LOCUS23214</name>
</gene>
<dbReference type="Pfam" id="PF13855">
    <property type="entry name" value="LRR_8"/>
    <property type="match status" value="1"/>
</dbReference>
<dbReference type="PANTHER" id="PTHR48051:SF1">
    <property type="entry name" value="RAS SUPPRESSOR PROTEIN 1"/>
    <property type="match status" value="1"/>
</dbReference>
<dbReference type="InterPro" id="IPR055414">
    <property type="entry name" value="LRR_R13L4/SHOC2-like"/>
</dbReference>
<dbReference type="AlphaFoldDB" id="A0A7S3GC03"/>
<dbReference type="SMART" id="SM00364">
    <property type="entry name" value="LRR_BAC"/>
    <property type="match status" value="8"/>
</dbReference>
<dbReference type="PANTHER" id="PTHR48051">
    <property type="match status" value="1"/>
</dbReference>
<organism evidence="4">
    <name type="scientific">Palpitomonas bilix</name>
    <dbReference type="NCBI Taxonomy" id="652834"/>
    <lineage>
        <taxon>Eukaryota</taxon>
        <taxon>Eukaryota incertae sedis</taxon>
    </lineage>
</organism>
<name>A0A7S3GC03_9EUKA</name>
<dbReference type="InterPro" id="IPR003591">
    <property type="entry name" value="Leu-rich_rpt_typical-subtyp"/>
</dbReference>
<dbReference type="SMART" id="SM00369">
    <property type="entry name" value="LRR_TYP"/>
    <property type="match status" value="7"/>
</dbReference>
<dbReference type="InterPro" id="IPR032675">
    <property type="entry name" value="LRR_dom_sf"/>
</dbReference>
<accession>A0A7S3GC03</accession>
<dbReference type="Gene3D" id="3.80.10.10">
    <property type="entry name" value="Ribonuclease Inhibitor"/>
    <property type="match status" value="4"/>
</dbReference>
<dbReference type="InterPro" id="IPR050216">
    <property type="entry name" value="LRR_domain-containing"/>
</dbReference>
<keyword evidence="1" id="KW-0433">Leucine-rich repeat</keyword>
<evidence type="ECO:0000259" key="3">
    <source>
        <dbReference type="Pfam" id="PF23598"/>
    </source>
</evidence>
<dbReference type="Pfam" id="PF23598">
    <property type="entry name" value="LRR_14"/>
    <property type="match status" value="1"/>
</dbReference>